<dbReference type="InterPro" id="IPR027417">
    <property type="entry name" value="P-loop_NTPase"/>
</dbReference>
<name>A0A378PX15_MORBO</name>
<dbReference type="Pfam" id="PF13401">
    <property type="entry name" value="AAA_22"/>
    <property type="match status" value="1"/>
</dbReference>
<dbReference type="Proteomes" id="UP000254133">
    <property type="component" value="Unassembled WGS sequence"/>
</dbReference>
<organism evidence="2 3">
    <name type="scientific">Moraxella bovis</name>
    <dbReference type="NCBI Taxonomy" id="476"/>
    <lineage>
        <taxon>Bacteria</taxon>
        <taxon>Pseudomonadati</taxon>
        <taxon>Pseudomonadota</taxon>
        <taxon>Gammaproteobacteria</taxon>
        <taxon>Moraxellales</taxon>
        <taxon>Moraxellaceae</taxon>
        <taxon>Moraxella</taxon>
    </lineage>
</organism>
<evidence type="ECO:0000313" key="2">
    <source>
        <dbReference type="EMBL" id="STY93080.1"/>
    </source>
</evidence>
<dbReference type="EMBL" id="UGPZ01000003">
    <property type="protein sequence ID" value="STY93080.1"/>
    <property type="molecule type" value="Genomic_DNA"/>
</dbReference>
<dbReference type="InterPro" id="IPR049945">
    <property type="entry name" value="AAA_22"/>
</dbReference>
<dbReference type="GO" id="GO:0016887">
    <property type="term" value="F:ATP hydrolysis activity"/>
    <property type="evidence" value="ECO:0007669"/>
    <property type="project" value="InterPro"/>
</dbReference>
<proteinExistence type="predicted"/>
<dbReference type="SUPFAM" id="SSF52540">
    <property type="entry name" value="P-loop containing nucleoside triphosphate hydrolases"/>
    <property type="match status" value="1"/>
</dbReference>
<dbReference type="PANTHER" id="PTHR35894:SF1">
    <property type="entry name" value="PHOSPHORIBULOKINASE _ URIDINE KINASE FAMILY"/>
    <property type="match status" value="1"/>
</dbReference>
<protein>
    <submittedName>
        <fullName evidence="2">Putative secretion ATPase, PEP-CTERM locus subfamily</fullName>
    </submittedName>
</protein>
<dbReference type="PANTHER" id="PTHR35894">
    <property type="entry name" value="GENERAL SECRETION PATHWAY PROTEIN A-RELATED"/>
    <property type="match status" value="1"/>
</dbReference>
<dbReference type="InterPro" id="IPR052026">
    <property type="entry name" value="ExeA_AAA_ATPase_DNA-bind"/>
</dbReference>
<reference evidence="2 3" key="1">
    <citation type="submission" date="2018-06" db="EMBL/GenBank/DDBJ databases">
        <authorList>
            <consortium name="Pathogen Informatics"/>
            <person name="Doyle S."/>
        </authorList>
    </citation>
    <scope>NUCLEOTIDE SEQUENCE [LARGE SCALE GENOMIC DNA]</scope>
    <source>
        <strain evidence="2 3">NCTC9426</strain>
    </source>
</reference>
<accession>A0A378PX15</accession>
<evidence type="ECO:0000313" key="3">
    <source>
        <dbReference type="Proteomes" id="UP000254133"/>
    </source>
</evidence>
<sequence length="379" mass="42157">MKTAFNELGKSYQTVANELGISKTALVNAVVHGVFPSKNTKQFKANLANYFVKNGVSVPSILTQTENPKTPISQDKDELMLLRKSTLNPQTRRHFGLTKDPFDDEIRSSDDIFKSNDVRYIRERLYDVASNGGFVAVIGESGAGKSTLREDLHDRLFKDSKPVIITQPYVLAMEDNDIKGKTLKSVHIAESILEAVAPSEKPKRSPEARFRQIHKALTESHKAGNRHLIVIEEAHGLPIPTLKHLKRFYELKAGFDRLLGIVLIGQTELATKLAENNPTVREVVQRCEIATLEPLTDGKLAGYLKHKFERAGGDISQILDQSALDAISERLTVKSRTKAGTHEHSLLYPLAVNNLVAHAMNETVYLGFDKVDSDIIKSI</sequence>
<gene>
    <name evidence="2" type="ORF">NCTC9426_01795</name>
</gene>
<dbReference type="Gene3D" id="3.40.50.300">
    <property type="entry name" value="P-loop containing nucleotide triphosphate hydrolases"/>
    <property type="match status" value="1"/>
</dbReference>
<dbReference type="RefSeq" id="WP_115369521.1">
    <property type="nucleotide sequence ID" value="NZ_UGPZ01000003.1"/>
</dbReference>
<evidence type="ECO:0000259" key="1">
    <source>
        <dbReference type="Pfam" id="PF13401"/>
    </source>
</evidence>
<feature type="domain" description="ORC1/DEAH AAA+ ATPase" evidence="1">
    <location>
        <begin position="131"/>
        <end position="273"/>
    </location>
</feature>
<dbReference type="AlphaFoldDB" id="A0A378PX15"/>